<dbReference type="InterPro" id="IPR043912">
    <property type="entry name" value="DUF5765"/>
</dbReference>
<protein>
    <submittedName>
        <fullName evidence="2">Uncharacterized protein</fullName>
    </submittedName>
</protein>
<dbReference type="Pfam" id="PF19069">
    <property type="entry name" value="DUF5765"/>
    <property type="match status" value="1"/>
</dbReference>
<feature type="transmembrane region" description="Helical" evidence="1">
    <location>
        <begin position="6"/>
        <end position="24"/>
    </location>
</feature>
<organism evidence="2 3">
    <name type="scientific">Methylovulum psychrotolerans</name>
    <dbReference type="NCBI Taxonomy" id="1704499"/>
    <lineage>
        <taxon>Bacteria</taxon>
        <taxon>Pseudomonadati</taxon>
        <taxon>Pseudomonadota</taxon>
        <taxon>Gammaproteobacteria</taxon>
        <taxon>Methylococcales</taxon>
        <taxon>Methylococcaceae</taxon>
        <taxon>Methylovulum</taxon>
    </lineage>
</organism>
<evidence type="ECO:0000256" key="1">
    <source>
        <dbReference type="SAM" id="Phobius"/>
    </source>
</evidence>
<dbReference type="Proteomes" id="UP000197019">
    <property type="component" value="Chromosome"/>
</dbReference>
<evidence type="ECO:0000313" key="3">
    <source>
        <dbReference type="Proteomes" id="UP000197019"/>
    </source>
</evidence>
<keyword evidence="1" id="KW-0812">Transmembrane</keyword>
<feature type="transmembrane region" description="Helical" evidence="1">
    <location>
        <begin position="64"/>
        <end position="86"/>
    </location>
</feature>
<feature type="transmembrane region" description="Helical" evidence="1">
    <location>
        <begin position="31"/>
        <end position="52"/>
    </location>
</feature>
<feature type="transmembrane region" description="Helical" evidence="1">
    <location>
        <begin position="169"/>
        <end position="190"/>
    </location>
</feature>
<keyword evidence="3" id="KW-1185">Reference proteome</keyword>
<sequence length="262" mass="29343">MCWSGEASGVLAAAGLSTAVYVAMKGESKELWIPLTYFALMELLQAFTYVYIDLCDNPNNQILTLFGYLHVAFQPFFVNMVAMYFIPEAVKLKIRTAVYTICAVGSLAMLVKMYPFVWAGTCNVGIEGFCGPEVCSTHGAWHIAWHMPLNGLLSDPITWLFDFRWGLHALTYILVAFCLPVIYGSWRFVAFHYVIGPWISDVTTNDPNEYAAVWCLFSIALCVSVIKTPIRKHLHVKSWPFYNKAASDSIETGVPSVLKPLD</sequence>
<keyword evidence="1" id="KW-1133">Transmembrane helix</keyword>
<gene>
    <name evidence="2" type="ORF">CEK71_10655</name>
</gene>
<feature type="transmembrane region" description="Helical" evidence="1">
    <location>
        <begin position="210"/>
        <end position="230"/>
    </location>
</feature>
<accession>A0A1Z4BZ09</accession>
<reference evidence="2 3" key="1">
    <citation type="submission" date="2017-06" db="EMBL/GenBank/DDBJ databases">
        <title>Genome Sequencing of the methanotroph Methylovulum psychrotolerants str. HV10-M2 isolated from a high-altitude environment.</title>
        <authorList>
            <person name="Mateos-Rivera A."/>
        </authorList>
    </citation>
    <scope>NUCLEOTIDE SEQUENCE [LARGE SCALE GENOMIC DNA]</scope>
    <source>
        <strain evidence="2 3">HV10_M2</strain>
    </source>
</reference>
<name>A0A1Z4BZ09_9GAMM</name>
<dbReference type="RefSeq" id="WP_088619364.1">
    <property type="nucleotide sequence ID" value="NZ_CP022129.1"/>
</dbReference>
<dbReference type="AlphaFoldDB" id="A0A1Z4BZ09"/>
<dbReference type="EMBL" id="CP022129">
    <property type="protein sequence ID" value="ASF46492.1"/>
    <property type="molecule type" value="Genomic_DNA"/>
</dbReference>
<dbReference type="OrthoDB" id="8548427at2"/>
<keyword evidence="1" id="KW-0472">Membrane</keyword>
<proteinExistence type="predicted"/>
<evidence type="ECO:0000313" key="2">
    <source>
        <dbReference type="EMBL" id="ASF46492.1"/>
    </source>
</evidence>
<dbReference type="KEGG" id="mpsy:CEK71_10655"/>